<evidence type="ECO:0000313" key="10">
    <source>
        <dbReference type="Proteomes" id="UP000199488"/>
    </source>
</evidence>
<dbReference type="GO" id="GO:0006825">
    <property type="term" value="P:copper ion transport"/>
    <property type="evidence" value="ECO:0007669"/>
    <property type="project" value="InterPro"/>
</dbReference>
<dbReference type="PANTHER" id="PTHR34820:SF4">
    <property type="entry name" value="INNER MEMBRANE PROTEIN YEBZ"/>
    <property type="match status" value="1"/>
</dbReference>
<dbReference type="InterPro" id="IPR032694">
    <property type="entry name" value="CopC/D"/>
</dbReference>
<feature type="region of interest" description="Disordered" evidence="5">
    <location>
        <begin position="108"/>
        <end position="149"/>
    </location>
</feature>
<feature type="chain" id="PRO_5011627434" description="CopC domain-containing protein" evidence="7">
    <location>
        <begin position="22"/>
        <end position="186"/>
    </location>
</feature>
<feature type="signal peptide" evidence="7">
    <location>
        <begin position="1"/>
        <end position="21"/>
    </location>
</feature>
<evidence type="ECO:0000256" key="1">
    <source>
        <dbReference type="ARBA" id="ARBA00004196"/>
    </source>
</evidence>
<dbReference type="Proteomes" id="UP000199488">
    <property type="component" value="Unassembled WGS sequence"/>
</dbReference>
<dbReference type="GO" id="GO:0005507">
    <property type="term" value="F:copper ion binding"/>
    <property type="evidence" value="ECO:0007669"/>
    <property type="project" value="InterPro"/>
</dbReference>
<evidence type="ECO:0000256" key="6">
    <source>
        <dbReference type="SAM" id="Phobius"/>
    </source>
</evidence>
<feature type="transmembrane region" description="Helical" evidence="6">
    <location>
        <begin position="158"/>
        <end position="180"/>
    </location>
</feature>
<organism evidence="9 10">
    <name type="scientific">Marinococcus luteus</name>
    <dbReference type="NCBI Taxonomy" id="1122204"/>
    <lineage>
        <taxon>Bacteria</taxon>
        <taxon>Bacillati</taxon>
        <taxon>Bacillota</taxon>
        <taxon>Bacilli</taxon>
        <taxon>Bacillales</taxon>
        <taxon>Bacillaceae</taxon>
        <taxon>Marinococcus</taxon>
    </lineage>
</organism>
<dbReference type="InterPro" id="IPR007348">
    <property type="entry name" value="CopC_dom"/>
</dbReference>
<feature type="compositionally biased region" description="Low complexity" evidence="5">
    <location>
        <begin position="125"/>
        <end position="136"/>
    </location>
</feature>
<evidence type="ECO:0000256" key="2">
    <source>
        <dbReference type="ARBA" id="ARBA00022723"/>
    </source>
</evidence>
<dbReference type="SUPFAM" id="SSF81296">
    <property type="entry name" value="E set domains"/>
    <property type="match status" value="1"/>
</dbReference>
<keyword evidence="6" id="KW-1133">Transmembrane helix</keyword>
<accession>A0A1H2WKS3</accession>
<keyword evidence="6" id="KW-0812">Transmembrane</keyword>
<evidence type="ECO:0000256" key="3">
    <source>
        <dbReference type="ARBA" id="ARBA00022729"/>
    </source>
</evidence>
<evidence type="ECO:0000256" key="7">
    <source>
        <dbReference type="SAM" id="SignalP"/>
    </source>
</evidence>
<dbReference type="EMBL" id="FNNC01000005">
    <property type="protein sequence ID" value="SDW80609.1"/>
    <property type="molecule type" value="Genomic_DNA"/>
</dbReference>
<dbReference type="PANTHER" id="PTHR34820">
    <property type="entry name" value="INNER MEMBRANE PROTEIN YEBZ"/>
    <property type="match status" value="1"/>
</dbReference>
<keyword evidence="2" id="KW-0479">Metal-binding</keyword>
<comment type="subcellular location">
    <subcellularLocation>
        <location evidence="1">Cell envelope</location>
    </subcellularLocation>
</comment>
<feature type="domain" description="CopC" evidence="8">
    <location>
        <begin position="22"/>
        <end position="114"/>
    </location>
</feature>
<dbReference type="GO" id="GO:0042597">
    <property type="term" value="C:periplasmic space"/>
    <property type="evidence" value="ECO:0007669"/>
    <property type="project" value="InterPro"/>
</dbReference>
<keyword evidence="3 7" id="KW-0732">Signal</keyword>
<sequence>MRRLIACLAAGFLLSPAVAEAHTHLESSDPEDGATVEAPEDITFYFDGPIEDYNGVTVKDAEGNDVETADVSIEPGDQLNITMEEPLEAGEYEASFDIVSEDGHIMEDSSSFTVEEASEEEAATSDDASSSENNAEGAEENAEGQTESAINEEEAGSGFGITIGLIGLGLVAAIVALFLFRLKRRT</sequence>
<dbReference type="AlphaFoldDB" id="A0A1H2WKS3"/>
<dbReference type="RefSeq" id="WP_091615535.1">
    <property type="nucleotide sequence ID" value="NZ_FNNC01000005.1"/>
</dbReference>
<evidence type="ECO:0000313" key="9">
    <source>
        <dbReference type="EMBL" id="SDW80609.1"/>
    </source>
</evidence>
<dbReference type="InterPro" id="IPR014755">
    <property type="entry name" value="Cu-Rt/internalin_Ig-like"/>
</dbReference>
<proteinExistence type="predicted"/>
<keyword evidence="10" id="KW-1185">Reference proteome</keyword>
<dbReference type="Pfam" id="PF04234">
    <property type="entry name" value="CopC"/>
    <property type="match status" value="1"/>
</dbReference>
<evidence type="ECO:0000256" key="5">
    <source>
        <dbReference type="SAM" id="MobiDB-lite"/>
    </source>
</evidence>
<dbReference type="STRING" id="1122204.SAMN05421781_2460"/>
<dbReference type="Gene3D" id="2.60.40.1220">
    <property type="match status" value="1"/>
</dbReference>
<name>A0A1H2WKS3_9BACI</name>
<reference evidence="9 10" key="1">
    <citation type="submission" date="2016-10" db="EMBL/GenBank/DDBJ databases">
        <authorList>
            <person name="de Groot N.N."/>
        </authorList>
    </citation>
    <scope>NUCLEOTIDE SEQUENCE [LARGE SCALE GENOMIC DNA]</scope>
    <source>
        <strain evidence="9 10">DSM 23126</strain>
    </source>
</reference>
<keyword evidence="4" id="KW-0186">Copper</keyword>
<gene>
    <name evidence="9" type="ORF">SAMN05421781_2460</name>
</gene>
<dbReference type="GO" id="GO:0030313">
    <property type="term" value="C:cell envelope"/>
    <property type="evidence" value="ECO:0007669"/>
    <property type="project" value="UniProtKB-SubCell"/>
</dbReference>
<keyword evidence="6" id="KW-0472">Membrane</keyword>
<evidence type="ECO:0000259" key="8">
    <source>
        <dbReference type="Pfam" id="PF04234"/>
    </source>
</evidence>
<dbReference type="InterPro" id="IPR014756">
    <property type="entry name" value="Ig_E-set"/>
</dbReference>
<dbReference type="GO" id="GO:0005886">
    <property type="term" value="C:plasma membrane"/>
    <property type="evidence" value="ECO:0007669"/>
    <property type="project" value="TreeGrafter"/>
</dbReference>
<evidence type="ECO:0000256" key="4">
    <source>
        <dbReference type="ARBA" id="ARBA00023008"/>
    </source>
</evidence>
<dbReference type="GO" id="GO:0046688">
    <property type="term" value="P:response to copper ion"/>
    <property type="evidence" value="ECO:0007669"/>
    <property type="project" value="InterPro"/>
</dbReference>
<dbReference type="OrthoDB" id="2353937at2"/>
<protein>
    <recommendedName>
        <fullName evidence="8">CopC domain-containing protein</fullName>
    </recommendedName>
</protein>